<organism evidence="2 3">
    <name type="scientific">Lottia gigantea</name>
    <name type="common">Giant owl limpet</name>
    <dbReference type="NCBI Taxonomy" id="225164"/>
    <lineage>
        <taxon>Eukaryota</taxon>
        <taxon>Metazoa</taxon>
        <taxon>Spiralia</taxon>
        <taxon>Lophotrochozoa</taxon>
        <taxon>Mollusca</taxon>
        <taxon>Gastropoda</taxon>
        <taxon>Patellogastropoda</taxon>
        <taxon>Lottioidea</taxon>
        <taxon>Lottiidae</taxon>
        <taxon>Lottia</taxon>
    </lineage>
</organism>
<name>V3Z9Q9_LOTGI</name>
<protein>
    <submittedName>
        <fullName evidence="2">Uncharacterized protein</fullName>
    </submittedName>
</protein>
<feature type="compositionally biased region" description="Basic residues" evidence="1">
    <location>
        <begin position="7"/>
        <end position="21"/>
    </location>
</feature>
<dbReference type="Proteomes" id="UP000030746">
    <property type="component" value="Unassembled WGS sequence"/>
</dbReference>
<dbReference type="CTD" id="20240292"/>
<evidence type="ECO:0000313" key="2">
    <source>
        <dbReference type="EMBL" id="ESO87678.1"/>
    </source>
</evidence>
<dbReference type="HOGENOM" id="CLU_1962090_0_0_1"/>
<reference evidence="2 3" key="1">
    <citation type="journal article" date="2013" name="Nature">
        <title>Insights into bilaterian evolution from three spiralian genomes.</title>
        <authorList>
            <person name="Simakov O."/>
            <person name="Marletaz F."/>
            <person name="Cho S.J."/>
            <person name="Edsinger-Gonzales E."/>
            <person name="Havlak P."/>
            <person name="Hellsten U."/>
            <person name="Kuo D.H."/>
            <person name="Larsson T."/>
            <person name="Lv J."/>
            <person name="Arendt D."/>
            <person name="Savage R."/>
            <person name="Osoegawa K."/>
            <person name="de Jong P."/>
            <person name="Grimwood J."/>
            <person name="Chapman J.A."/>
            <person name="Shapiro H."/>
            <person name="Aerts A."/>
            <person name="Otillar R.P."/>
            <person name="Terry A.Y."/>
            <person name="Boore J.L."/>
            <person name="Grigoriev I.V."/>
            <person name="Lindberg D.R."/>
            <person name="Seaver E.C."/>
            <person name="Weisblat D.A."/>
            <person name="Putnam N.H."/>
            <person name="Rokhsar D.S."/>
        </authorList>
    </citation>
    <scope>NUCLEOTIDE SEQUENCE [LARGE SCALE GENOMIC DNA]</scope>
</reference>
<dbReference type="AlphaFoldDB" id="V3Z9Q9"/>
<accession>V3Z9Q9</accession>
<sequence>MAERGRYGRRKQQNPRRKNERKTKSSCLSITINDWLRVKVMSTLTGIFPSQVLSTLTSIFLNQVLSTLTGIFLNQVLSTLTDIFSGSYLFFSQGSISIVKNNPTDTDIGMMAASGRIFKMSHYQDLMV</sequence>
<gene>
    <name evidence="2" type="ORF">LOTGIDRAFT_166257</name>
</gene>
<proteinExistence type="predicted"/>
<evidence type="ECO:0000256" key="1">
    <source>
        <dbReference type="SAM" id="MobiDB-lite"/>
    </source>
</evidence>
<evidence type="ECO:0000313" key="3">
    <source>
        <dbReference type="Proteomes" id="UP000030746"/>
    </source>
</evidence>
<dbReference type="EMBL" id="KB202849">
    <property type="protein sequence ID" value="ESO87678.1"/>
    <property type="molecule type" value="Genomic_DNA"/>
</dbReference>
<feature type="region of interest" description="Disordered" evidence="1">
    <location>
        <begin position="1"/>
        <end position="25"/>
    </location>
</feature>
<keyword evidence="3" id="KW-1185">Reference proteome</keyword>
<dbReference type="KEGG" id="lgi:LOTGIDRAFT_166257"/>
<dbReference type="GeneID" id="20240292"/>
<dbReference type="RefSeq" id="XP_009061575.1">
    <property type="nucleotide sequence ID" value="XM_009063327.1"/>
</dbReference>